<evidence type="ECO:0000259" key="1">
    <source>
        <dbReference type="Pfam" id="PF07883"/>
    </source>
</evidence>
<feature type="domain" description="Cupin type-2" evidence="1">
    <location>
        <begin position="54"/>
        <end position="114"/>
    </location>
</feature>
<name>A0A517YDG8_9BACT</name>
<dbReference type="PANTHER" id="PTHR34571">
    <property type="entry name" value="(S)-UREIDOGLYCINE AMINOHYDROLASE"/>
    <property type="match status" value="1"/>
</dbReference>
<sequence>MEVFGATRSRIRRNYALITPDTHVPSPLLGWESATAFFHITPELGARFTQYTAVLAPGAKSAQPHESVQRLIYVLEGGVDVHCSSASNATALTSGGYAYFPAGTSHSISASAAAKLIVFEKVYRPLKGTAAPQVVIGHAADVEAKAFLGDPDARLKTLLPIEPAFDLAVNIFTYQPGATLPFVEIHVMEHGLQMLAGAGVYRLGEDHYPVTAGDIIWMGSHCPQWFVAMGKQPASYIYYKDIHRDGLEEKG</sequence>
<reference evidence="2 3" key="1">
    <citation type="submission" date="2019-02" db="EMBL/GenBank/DDBJ databases">
        <title>Deep-cultivation of Planctomycetes and their phenomic and genomic characterization uncovers novel biology.</title>
        <authorList>
            <person name="Wiegand S."/>
            <person name="Jogler M."/>
            <person name="Boedeker C."/>
            <person name="Pinto D."/>
            <person name="Vollmers J."/>
            <person name="Rivas-Marin E."/>
            <person name="Kohn T."/>
            <person name="Peeters S.H."/>
            <person name="Heuer A."/>
            <person name="Rast P."/>
            <person name="Oberbeckmann S."/>
            <person name="Bunk B."/>
            <person name="Jeske O."/>
            <person name="Meyerdierks A."/>
            <person name="Storesund J.E."/>
            <person name="Kallscheuer N."/>
            <person name="Luecker S."/>
            <person name="Lage O.M."/>
            <person name="Pohl T."/>
            <person name="Merkel B.J."/>
            <person name="Hornburger P."/>
            <person name="Mueller R.-W."/>
            <person name="Bruemmer F."/>
            <person name="Labrenz M."/>
            <person name="Spormann A.M."/>
            <person name="Op den Camp H."/>
            <person name="Overmann J."/>
            <person name="Amann R."/>
            <person name="Jetten M.S.M."/>
            <person name="Mascher T."/>
            <person name="Medema M.H."/>
            <person name="Devos D.P."/>
            <person name="Kaster A.-K."/>
            <person name="Ovreas L."/>
            <person name="Rohde M."/>
            <person name="Galperin M.Y."/>
            <person name="Jogler C."/>
        </authorList>
    </citation>
    <scope>NUCLEOTIDE SEQUENCE [LARGE SCALE GENOMIC DNA]</scope>
    <source>
        <strain evidence="2 3">ETA_A8</strain>
    </source>
</reference>
<dbReference type="EMBL" id="CP036274">
    <property type="protein sequence ID" value="QDU28278.1"/>
    <property type="molecule type" value="Genomic_DNA"/>
</dbReference>
<dbReference type="Pfam" id="PF07883">
    <property type="entry name" value="Cupin_2"/>
    <property type="match status" value="2"/>
</dbReference>
<dbReference type="Proteomes" id="UP000315017">
    <property type="component" value="Chromosome"/>
</dbReference>
<keyword evidence="3" id="KW-1185">Reference proteome</keyword>
<dbReference type="InterPro" id="IPR014710">
    <property type="entry name" value="RmlC-like_jellyroll"/>
</dbReference>
<accession>A0A517YDG8</accession>
<organism evidence="2 3">
    <name type="scientific">Anatilimnocola aggregata</name>
    <dbReference type="NCBI Taxonomy" id="2528021"/>
    <lineage>
        <taxon>Bacteria</taxon>
        <taxon>Pseudomonadati</taxon>
        <taxon>Planctomycetota</taxon>
        <taxon>Planctomycetia</taxon>
        <taxon>Pirellulales</taxon>
        <taxon>Pirellulaceae</taxon>
        <taxon>Anatilimnocola</taxon>
    </lineage>
</organism>
<dbReference type="SUPFAM" id="SSF51182">
    <property type="entry name" value="RmlC-like cupins"/>
    <property type="match status" value="1"/>
</dbReference>
<evidence type="ECO:0000313" key="3">
    <source>
        <dbReference type="Proteomes" id="UP000315017"/>
    </source>
</evidence>
<dbReference type="InterPro" id="IPR044697">
    <property type="entry name" value="UGlyAH_cupin_C"/>
</dbReference>
<dbReference type="NCBIfam" id="TIGR03214">
    <property type="entry name" value="ura-cupin"/>
    <property type="match status" value="1"/>
</dbReference>
<gene>
    <name evidence="2" type="ORF">ETAA8_33780</name>
</gene>
<dbReference type="PANTHER" id="PTHR34571:SF1">
    <property type="entry name" value="(S)-UREIDOGLYCINE AMINOHYDROLASE"/>
    <property type="match status" value="1"/>
</dbReference>
<dbReference type="OrthoDB" id="9814939at2"/>
<dbReference type="AlphaFoldDB" id="A0A517YDG8"/>
<feature type="domain" description="Cupin type-2" evidence="1">
    <location>
        <begin position="171"/>
        <end position="237"/>
    </location>
</feature>
<dbReference type="InterPro" id="IPR011051">
    <property type="entry name" value="RmlC_Cupin_sf"/>
</dbReference>
<dbReference type="InterPro" id="IPR017627">
    <property type="entry name" value="UGHY"/>
</dbReference>
<dbReference type="InterPro" id="IPR013096">
    <property type="entry name" value="Cupin_2"/>
</dbReference>
<protein>
    <recommendedName>
        <fullName evidence="1">Cupin type-2 domain-containing protein</fullName>
    </recommendedName>
</protein>
<dbReference type="CDD" id="cd02212">
    <property type="entry name" value="cupin_UGlyAH_C"/>
    <property type="match status" value="1"/>
</dbReference>
<dbReference type="RefSeq" id="WP_145090295.1">
    <property type="nucleotide sequence ID" value="NZ_CP036274.1"/>
</dbReference>
<dbReference type="KEGG" id="aagg:ETAA8_33780"/>
<evidence type="ECO:0000313" key="2">
    <source>
        <dbReference type="EMBL" id="QDU28278.1"/>
    </source>
</evidence>
<proteinExistence type="predicted"/>
<dbReference type="Gene3D" id="2.60.120.10">
    <property type="entry name" value="Jelly Rolls"/>
    <property type="match status" value="1"/>
</dbReference>
<dbReference type="GO" id="GO:0071522">
    <property type="term" value="F:ureidoglycine aminohydrolase activity"/>
    <property type="evidence" value="ECO:0007669"/>
    <property type="project" value="InterPro"/>
</dbReference>